<dbReference type="SUPFAM" id="SSF51735">
    <property type="entry name" value="NAD(P)-binding Rossmann-fold domains"/>
    <property type="match status" value="1"/>
</dbReference>
<dbReference type="InterPro" id="IPR006139">
    <property type="entry name" value="D-isomer_2_OHA_DH_cat_dom"/>
</dbReference>
<dbReference type="EMBL" id="AP014564">
    <property type="protein sequence ID" value="BAV94096.1"/>
    <property type="molecule type" value="Genomic_DNA"/>
</dbReference>
<keyword evidence="3" id="KW-0520">NAD</keyword>
<dbReference type="PANTHER" id="PTHR43761">
    <property type="entry name" value="D-ISOMER SPECIFIC 2-HYDROXYACID DEHYDROGENASE FAMILY PROTEIN (AFU_ORTHOLOGUE AFUA_1G13630)"/>
    <property type="match status" value="1"/>
</dbReference>
<evidence type="ECO:0000313" key="8">
    <source>
        <dbReference type="Proteomes" id="UP000243197"/>
    </source>
</evidence>
<keyword evidence="2 4" id="KW-0560">Oxidoreductase</keyword>
<accession>A0A1J1E990</accession>
<comment type="similarity">
    <text evidence="1 4">Belongs to the D-isomer specific 2-hydroxyacid dehydrogenase family.</text>
</comment>
<dbReference type="InterPro" id="IPR050418">
    <property type="entry name" value="D-iso_2-hydroxyacid_DH_PdxB"/>
</dbReference>
<feature type="domain" description="D-isomer specific 2-hydroxyacid dehydrogenase catalytic" evidence="5">
    <location>
        <begin position="4"/>
        <end position="312"/>
    </location>
</feature>
<dbReference type="InterPro" id="IPR036291">
    <property type="entry name" value="NAD(P)-bd_dom_sf"/>
</dbReference>
<evidence type="ECO:0000256" key="2">
    <source>
        <dbReference type="ARBA" id="ARBA00023002"/>
    </source>
</evidence>
<dbReference type="OrthoDB" id="9777288at2"/>
<dbReference type="InterPro" id="IPR006140">
    <property type="entry name" value="D-isomer_DH_NAD-bd"/>
</dbReference>
<dbReference type="KEGG" id="ise:JBKA6_0083"/>
<dbReference type="Gene3D" id="3.40.50.720">
    <property type="entry name" value="NAD(P)-binding Rossmann-like Domain"/>
    <property type="match status" value="2"/>
</dbReference>
<keyword evidence="8" id="KW-1185">Reference proteome</keyword>
<organism evidence="7 8">
    <name type="scientific">Ichthyobacterium seriolicida</name>
    <dbReference type="NCBI Taxonomy" id="242600"/>
    <lineage>
        <taxon>Bacteria</taxon>
        <taxon>Pseudomonadati</taxon>
        <taxon>Bacteroidota</taxon>
        <taxon>Flavobacteriia</taxon>
        <taxon>Flavobacteriales</taxon>
        <taxon>Ichthyobacteriaceae</taxon>
        <taxon>Ichthyobacterium</taxon>
    </lineage>
</organism>
<dbReference type="Pfam" id="PF02826">
    <property type="entry name" value="2-Hacid_dh_C"/>
    <property type="match status" value="1"/>
</dbReference>
<protein>
    <submittedName>
        <fullName evidence="7">D-3-phosphoglycerate dehydrogenase</fullName>
    </submittedName>
</protein>
<dbReference type="PANTHER" id="PTHR43761:SF1">
    <property type="entry name" value="D-ISOMER SPECIFIC 2-HYDROXYACID DEHYDROGENASE CATALYTIC DOMAIN-CONTAINING PROTEIN-RELATED"/>
    <property type="match status" value="1"/>
</dbReference>
<dbReference type="GO" id="GO:0016616">
    <property type="term" value="F:oxidoreductase activity, acting on the CH-OH group of donors, NAD or NADP as acceptor"/>
    <property type="evidence" value="ECO:0007669"/>
    <property type="project" value="InterPro"/>
</dbReference>
<evidence type="ECO:0000256" key="4">
    <source>
        <dbReference type="RuleBase" id="RU003719"/>
    </source>
</evidence>
<dbReference type="AlphaFoldDB" id="A0A1J1E990"/>
<sequence>MRILILDVNHPYLEEKLTSLGYTCHLDYTSSKESLESKIHLYQGIIIRSRFKICSNFLDKCTSLKFIVRSGSGLENIDVDYAKKKNIVCMNSPEGSTDAVAEHSIGMLLSLFNNLNRSDNEVRSGKWNREKNRGVEIAGKTIGIIGYGNMGRTFAKKLCGFGSKVLAYDIKRDYADKFAQEVSIDHLFEQADILSFHVPIDDSTKNMFNEDFVNKFHKPFYLINTSRGGVVSLSDLVSAIKSKKVLGACLDVLEYEQSSFEMFYDRDVLNDHFKYLINSDKVIFSPHVAGWTVESHIKTARVIVEKIISLNENTRD</sequence>
<gene>
    <name evidence="7" type="ORF">JBKA6_0083</name>
</gene>
<dbReference type="RefSeq" id="WP_096684682.1">
    <property type="nucleotide sequence ID" value="NZ_AP014564.1"/>
</dbReference>
<dbReference type="PROSITE" id="PS00670">
    <property type="entry name" value="D_2_HYDROXYACID_DH_2"/>
    <property type="match status" value="1"/>
</dbReference>
<reference evidence="7 8" key="1">
    <citation type="submission" date="2014-03" db="EMBL/GenBank/DDBJ databases">
        <title>complete genome sequence of Flavobacteriaceae bacterium JBKA-6.</title>
        <authorList>
            <person name="Takano T."/>
            <person name="Nakamura Y."/>
            <person name="Takuma S."/>
            <person name="Yasuike M."/>
            <person name="Matsuyama T."/>
            <person name="Sakai T."/>
            <person name="Fujiwara A."/>
            <person name="Kimoto K."/>
            <person name="Fukuda Y."/>
            <person name="Kondo H."/>
            <person name="Hirono I."/>
            <person name="Nakayasu C."/>
        </authorList>
    </citation>
    <scope>NUCLEOTIDE SEQUENCE [LARGE SCALE GENOMIC DNA]</scope>
    <source>
        <strain evidence="7 8">JBKA-6</strain>
    </source>
</reference>
<evidence type="ECO:0000259" key="6">
    <source>
        <dbReference type="Pfam" id="PF02826"/>
    </source>
</evidence>
<dbReference type="InterPro" id="IPR029753">
    <property type="entry name" value="D-isomer_DH_CS"/>
</dbReference>
<dbReference type="GO" id="GO:0051287">
    <property type="term" value="F:NAD binding"/>
    <property type="evidence" value="ECO:0007669"/>
    <property type="project" value="InterPro"/>
</dbReference>
<proteinExistence type="inferred from homology"/>
<feature type="domain" description="D-isomer specific 2-hydroxyacid dehydrogenase NAD-binding" evidence="6">
    <location>
        <begin position="105"/>
        <end position="289"/>
    </location>
</feature>
<evidence type="ECO:0000313" key="7">
    <source>
        <dbReference type="EMBL" id="BAV94096.1"/>
    </source>
</evidence>
<name>A0A1J1E990_9FLAO</name>
<dbReference type="SUPFAM" id="SSF52283">
    <property type="entry name" value="Formate/glycerate dehydrogenase catalytic domain-like"/>
    <property type="match status" value="1"/>
</dbReference>
<dbReference type="Proteomes" id="UP000243197">
    <property type="component" value="Chromosome"/>
</dbReference>
<evidence type="ECO:0000256" key="1">
    <source>
        <dbReference type="ARBA" id="ARBA00005854"/>
    </source>
</evidence>
<dbReference type="Pfam" id="PF00389">
    <property type="entry name" value="2-Hacid_dh"/>
    <property type="match status" value="1"/>
</dbReference>
<evidence type="ECO:0000256" key="3">
    <source>
        <dbReference type="ARBA" id="ARBA00023027"/>
    </source>
</evidence>
<evidence type="ECO:0000259" key="5">
    <source>
        <dbReference type="Pfam" id="PF00389"/>
    </source>
</evidence>
<dbReference type="CDD" id="cd12179">
    <property type="entry name" value="2-Hacid_dh_14"/>
    <property type="match status" value="1"/>
</dbReference>